<accession>A0ABX9UGZ7</accession>
<keyword evidence="3" id="KW-0460">Magnesium</keyword>
<dbReference type="Pfam" id="PF00459">
    <property type="entry name" value="Inositol_P"/>
    <property type="match status" value="1"/>
</dbReference>
<dbReference type="PANTHER" id="PTHR20854">
    <property type="entry name" value="INOSITOL MONOPHOSPHATASE"/>
    <property type="match status" value="1"/>
</dbReference>
<dbReference type="PRINTS" id="PR00377">
    <property type="entry name" value="IMPHPHTASES"/>
</dbReference>
<evidence type="ECO:0000256" key="1">
    <source>
        <dbReference type="ARBA" id="ARBA00022723"/>
    </source>
</evidence>
<keyword evidence="1" id="KW-0479">Metal-binding</keyword>
<dbReference type="Proteomes" id="UP000266886">
    <property type="component" value="Unassembled WGS sequence"/>
</dbReference>
<dbReference type="InterPro" id="IPR000760">
    <property type="entry name" value="Inositol_monophosphatase-like"/>
</dbReference>
<dbReference type="PANTHER" id="PTHR20854:SF4">
    <property type="entry name" value="INOSITOL-1-MONOPHOSPHATASE-RELATED"/>
    <property type="match status" value="1"/>
</dbReference>
<name>A0ABX9UGZ7_9CORY</name>
<dbReference type="CDD" id="cd01637">
    <property type="entry name" value="IMPase_like"/>
    <property type="match status" value="1"/>
</dbReference>
<comment type="caution">
    <text evidence="4">The sequence shown here is derived from an EMBL/GenBank/DDBJ whole genome shotgun (WGS) entry which is preliminary data.</text>
</comment>
<dbReference type="Gene3D" id="3.40.190.80">
    <property type="match status" value="1"/>
</dbReference>
<keyword evidence="2" id="KW-0378">Hydrolase</keyword>
<proteinExistence type="predicted"/>
<evidence type="ECO:0000256" key="2">
    <source>
        <dbReference type="ARBA" id="ARBA00022801"/>
    </source>
</evidence>
<organism evidence="4 5">
    <name type="scientific">Corynebacterium gottingense</name>
    <dbReference type="NCBI Taxonomy" id="2041036"/>
    <lineage>
        <taxon>Bacteria</taxon>
        <taxon>Bacillati</taxon>
        <taxon>Actinomycetota</taxon>
        <taxon>Actinomycetes</taxon>
        <taxon>Mycobacteriales</taxon>
        <taxon>Corynebacteriaceae</taxon>
        <taxon>Corynebacterium</taxon>
    </lineage>
</organism>
<evidence type="ECO:0000313" key="5">
    <source>
        <dbReference type="Proteomes" id="UP000266886"/>
    </source>
</evidence>
<evidence type="ECO:0000313" key="4">
    <source>
        <dbReference type="EMBL" id="RMD17148.1"/>
    </source>
</evidence>
<dbReference type="InterPro" id="IPR020583">
    <property type="entry name" value="Inositol_monoP_metal-BS"/>
</dbReference>
<reference evidence="4 5" key="1">
    <citation type="submission" date="2018-10" db="EMBL/GenBank/DDBJ databases">
        <title>Whole genome sequence of Corynebacterium gottingense DSM 130494T.</title>
        <authorList>
            <person name="Bernier A.-M."/>
            <person name="Bernard K."/>
        </authorList>
    </citation>
    <scope>NUCLEOTIDE SEQUENCE [LARGE SCALE GENOMIC DNA]</scope>
    <source>
        <strain evidence="4 5">DSM 103494</strain>
    </source>
</reference>
<gene>
    <name evidence="4" type="ORF">EAW56_11210</name>
</gene>
<dbReference type="EMBL" id="RDRE01000057">
    <property type="protein sequence ID" value="RMD17148.1"/>
    <property type="molecule type" value="Genomic_DNA"/>
</dbReference>
<dbReference type="SUPFAM" id="SSF56655">
    <property type="entry name" value="Carbohydrate phosphatase"/>
    <property type="match status" value="1"/>
</dbReference>
<dbReference type="PROSITE" id="PS00629">
    <property type="entry name" value="IMP_1"/>
    <property type="match status" value="1"/>
</dbReference>
<dbReference type="Gene3D" id="3.30.540.10">
    <property type="entry name" value="Fructose-1,6-Bisphosphatase, subunit A, domain 1"/>
    <property type="match status" value="1"/>
</dbReference>
<protein>
    <submittedName>
        <fullName evidence="4">Inositol monophosphatase family protein</fullName>
    </submittedName>
</protein>
<keyword evidence="5" id="KW-1185">Reference proteome</keyword>
<sequence>MPWIMGRMTSTAQFIEAHRESDDAALAAALVKHAGQLALRMREEGLTTDYKTSVSDVVTEADRAAEAFVAEALAALRADDGVVGEEGAARDSATGRTWVIDPVDGTYNFSQGSDYFCSAIALTDAADTERVRLGAVHRPATDTTWLATQGVLTVNGERAEGLTGASISEKALATYLHPTYMREDAVRDVWLRAVRDAATIRMWGAGSIDLATVAAGQIGGWLQHTVADWDWLPGKALVEAAGGVARKVDAGGVTWCVAGNAQIVQDITTRLVGHEYFRRRPRPRT</sequence>
<evidence type="ECO:0000256" key="3">
    <source>
        <dbReference type="ARBA" id="ARBA00022842"/>
    </source>
</evidence>